<reference evidence="1" key="1">
    <citation type="submission" date="2021-03" db="EMBL/GenBank/DDBJ databases">
        <title>Draft genome sequence of rust myrtle Austropuccinia psidii MF-1, a brazilian biotype.</title>
        <authorList>
            <person name="Quecine M.C."/>
            <person name="Pachon D.M.R."/>
            <person name="Bonatelli M.L."/>
            <person name="Correr F.H."/>
            <person name="Franceschini L.M."/>
            <person name="Leite T.F."/>
            <person name="Margarido G.R.A."/>
            <person name="Almeida C.A."/>
            <person name="Ferrarezi J.A."/>
            <person name="Labate C.A."/>
        </authorList>
    </citation>
    <scope>NUCLEOTIDE SEQUENCE</scope>
    <source>
        <strain evidence="1">MF-1</strain>
    </source>
</reference>
<accession>A0A9Q3KQX9</accession>
<keyword evidence="2" id="KW-1185">Reference proteome</keyword>
<proteinExistence type="predicted"/>
<dbReference type="Proteomes" id="UP000765509">
    <property type="component" value="Unassembled WGS sequence"/>
</dbReference>
<comment type="caution">
    <text evidence="1">The sequence shown here is derived from an EMBL/GenBank/DDBJ whole genome shotgun (WGS) entry which is preliminary data.</text>
</comment>
<protein>
    <submittedName>
        <fullName evidence="1">Uncharacterized protein</fullName>
    </submittedName>
</protein>
<evidence type="ECO:0000313" key="2">
    <source>
        <dbReference type="Proteomes" id="UP000765509"/>
    </source>
</evidence>
<dbReference type="AlphaFoldDB" id="A0A9Q3KQX9"/>
<name>A0A9Q3KQX9_9BASI</name>
<dbReference type="EMBL" id="AVOT02117063">
    <property type="protein sequence ID" value="MBW0584154.1"/>
    <property type="molecule type" value="Genomic_DNA"/>
</dbReference>
<sequence>MKKTRESFMRAIEWDEKEATSSAIDLPQAAIMMNIQTKLKTGSFTLRSGKLCISDDRSAHDIISWVFDGFSADALQPTDNMELGLVLVGV</sequence>
<evidence type="ECO:0000313" key="1">
    <source>
        <dbReference type="EMBL" id="MBW0584154.1"/>
    </source>
</evidence>
<dbReference type="OrthoDB" id="2517359at2759"/>
<organism evidence="1 2">
    <name type="scientific">Austropuccinia psidii MF-1</name>
    <dbReference type="NCBI Taxonomy" id="1389203"/>
    <lineage>
        <taxon>Eukaryota</taxon>
        <taxon>Fungi</taxon>
        <taxon>Dikarya</taxon>
        <taxon>Basidiomycota</taxon>
        <taxon>Pucciniomycotina</taxon>
        <taxon>Pucciniomycetes</taxon>
        <taxon>Pucciniales</taxon>
        <taxon>Sphaerophragmiaceae</taxon>
        <taxon>Austropuccinia</taxon>
    </lineage>
</organism>
<gene>
    <name evidence="1" type="ORF">O181_123869</name>
</gene>